<dbReference type="SMART" id="SM01321">
    <property type="entry name" value="Y1_Tnp"/>
    <property type="match status" value="1"/>
</dbReference>
<dbReference type="GO" id="GO:0006313">
    <property type="term" value="P:DNA transposition"/>
    <property type="evidence" value="ECO:0007669"/>
    <property type="project" value="InterPro"/>
</dbReference>
<reference evidence="3" key="1">
    <citation type="journal article" date="2011" name="MBio">
        <title>Novel metabolic attributes of the genus Cyanothece, comprising a group of unicellular nitrogen-fixing Cyanobacteria.</title>
        <authorList>
            <person name="Bandyopadhyay A."/>
            <person name="Elvitigala T."/>
            <person name="Welsh E."/>
            <person name="Stockel J."/>
            <person name="Liberton M."/>
            <person name="Min H."/>
            <person name="Sherman L.A."/>
            <person name="Pakrasi H.B."/>
        </authorList>
    </citation>
    <scope>NUCLEOTIDE SEQUENCE [LARGE SCALE GENOMIC DNA]</scope>
    <source>
        <strain evidence="3">PCC 7822</strain>
    </source>
</reference>
<dbReference type="STRING" id="497965.Cyan7822_4150"/>
<dbReference type="AlphaFoldDB" id="E0U7Y1"/>
<evidence type="ECO:0000313" key="3">
    <source>
        <dbReference type="Proteomes" id="UP000008206"/>
    </source>
</evidence>
<evidence type="ECO:0000313" key="2">
    <source>
        <dbReference type="EMBL" id="ADN16068.1"/>
    </source>
</evidence>
<dbReference type="InterPro" id="IPR002686">
    <property type="entry name" value="Transposase_17"/>
</dbReference>
<dbReference type="eggNOG" id="COG1943">
    <property type="taxonomic scope" value="Bacteria"/>
</dbReference>
<evidence type="ECO:0000259" key="1">
    <source>
        <dbReference type="SMART" id="SM01321"/>
    </source>
</evidence>
<gene>
    <name evidence="2" type="ordered locus">Cyan7822_4150</name>
</gene>
<sequence length="183" mass="21809">MPNYRRPHVSGGTYFITQVTYQRNAWLCSGIARKALREAIEKVRKKYFFSIDAFVLLPDHFHCLWTLPPDDSDLSVRLRLIKTYVTKHYGQELGVNGEVSRSRQKRGEKHLWQRRFWEHLIRDERDFIQHCDYIHDNPVRHGFCKNPQDWQYSSIHRFIALGIYPQDWGSDGTSEKPQGSWDD</sequence>
<dbReference type="HOGENOM" id="CLU_068226_6_0_3"/>
<dbReference type="InterPro" id="IPR036515">
    <property type="entry name" value="Transposase_17_sf"/>
</dbReference>
<dbReference type="RefSeq" id="WP_013324134.1">
    <property type="nucleotide sequence ID" value="NC_014501.1"/>
</dbReference>
<name>E0U7Y1_GLOV7</name>
<dbReference type="NCBIfam" id="NF047646">
    <property type="entry name" value="REP_Tyr_transpos"/>
    <property type="match status" value="1"/>
</dbReference>
<dbReference type="InterPro" id="IPR052715">
    <property type="entry name" value="RAYT_transposase"/>
</dbReference>
<feature type="domain" description="Transposase IS200-like" evidence="1">
    <location>
        <begin position="9"/>
        <end position="137"/>
    </location>
</feature>
<dbReference type="PANTHER" id="PTHR36966">
    <property type="entry name" value="REP-ASSOCIATED TYROSINE TRANSPOSASE"/>
    <property type="match status" value="1"/>
</dbReference>
<dbReference type="OrthoDB" id="9794403at2"/>
<dbReference type="Proteomes" id="UP000008206">
    <property type="component" value="Chromosome"/>
</dbReference>
<proteinExistence type="predicted"/>
<organism evidence="2 3">
    <name type="scientific">Gloeothece verrucosa (strain PCC 7822)</name>
    <name type="common">Cyanothece sp. (strain PCC 7822)</name>
    <dbReference type="NCBI Taxonomy" id="497965"/>
    <lineage>
        <taxon>Bacteria</taxon>
        <taxon>Bacillati</taxon>
        <taxon>Cyanobacteriota</taxon>
        <taxon>Cyanophyceae</taxon>
        <taxon>Oscillatoriophycideae</taxon>
        <taxon>Chroococcales</taxon>
        <taxon>Aphanothecaceae</taxon>
        <taxon>Gloeothece</taxon>
        <taxon>Gloeothece verrucosa</taxon>
    </lineage>
</organism>
<dbReference type="Pfam" id="PF01797">
    <property type="entry name" value="Y1_Tnp"/>
    <property type="match status" value="1"/>
</dbReference>
<keyword evidence="3" id="KW-1185">Reference proteome</keyword>
<dbReference type="GO" id="GO:0043565">
    <property type="term" value="F:sequence-specific DNA binding"/>
    <property type="evidence" value="ECO:0007669"/>
    <property type="project" value="TreeGrafter"/>
</dbReference>
<protein>
    <recommendedName>
        <fullName evidence="1">Transposase IS200-like domain-containing protein</fullName>
    </recommendedName>
</protein>
<dbReference type="GO" id="GO:0004803">
    <property type="term" value="F:transposase activity"/>
    <property type="evidence" value="ECO:0007669"/>
    <property type="project" value="InterPro"/>
</dbReference>
<dbReference type="Gene3D" id="3.30.70.1290">
    <property type="entry name" value="Transposase IS200-like"/>
    <property type="match status" value="1"/>
</dbReference>
<dbReference type="KEGG" id="cyj:Cyan7822_4150"/>
<dbReference type="PANTHER" id="PTHR36966:SF1">
    <property type="entry name" value="REP-ASSOCIATED TYROSINE TRANSPOSASE"/>
    <property type="match status" value="1"/>
</dbReference>
<dbReference type="SUPFAM" id="SSF143422">
    <property type="entry name" value="Transposase IS200-like"/>
    <property type="match status" value="1"/>
</dbReference>
<dbReference type="EMBL" id="CP002198">
    <property type="protein sequence ID" value="ADN16068.1"/>
    <property type="molecule type" value="Genomic_DNA"/>
</dbReference>
<accession>E0U7Y1</accession>